<dbReference type="VEuPathDB" id="VectorBase:CSON006522"/>
<evidence type="ECO:0000256" key="5">
    <source>
        <dbReference type="ARBA" id="ARBA00023134"/>
    </source>
</evidence>
<evidence type="ECO:0000256" key="4">
    <source>
        <dbReference type="ARBA" id="ARBA00022741"/>
    </source>
</evidence>
<reference evidence="11" key="1">
    <citation type="submission" date="2018-04" db="EMBL/GenBank/DDBJ databases">
        <authorList>
            <person name="Go L.Y."/>
            <person name="Mitchell J.A."/>
        </authorList>
    </citation>
    <scope>NUCLEOTIDE SEQUENCE</scope>
    <source>
        <tissue evidence="11">Whole organism</tissue>
    </source>
</reference>
<evidence type="ECO:0000259" key="10">
    <source>
        <dbReference type="PROSITE" id="PS50125"/>
    </source>
</evidence>
<evidence type="ECO:0000256" key="9">
    <source>
        <dbReference type="SAM" id="MobiDB-lite"/>
    </source>
</evidence>
<comment type="subcellular location">
    <subcellularLocation>
        <location evidence="1">Cytoplasm</location>
    </subcellularLocation>
</comment>
<keyword evidence="6 8" id="KW-0456">Lyase</keyword>
<dbReference type="SUPFAM" id="SSF111126">
    <property type="entry name" value="Ligand-binding domain in the NO signalling and Golgi transport"/>
    <property type="match status" value="1"/>
</dbReference>
<dbReference type="InterPro" id="IPR001054">
    <property type="entry name" value="A/G_cyclase"/>
</dbReference>
<evidence type="ECO:0000256" key="3">
    <source>
        <dbReference type="ARBA" id="ARBA00022490"/>
    </source>
</evidence>
<dbReference type="Pfam" id="PF00211">
    <property type="entry name" value="Guanylate_cyc"/>
    <property type="match status" value="1"/>
</dbReference>
<proteinExistence type="inferred from homology"/>
<keyword evidence="5" id="KW-0342">GTP-binding</keyword>
<dbReference type="SMART" id="SM00044">
    <property type="entry name" value="CYCc"/>
    <property type="match status" value="1"/>
</dbReference>
<dbReference type="SUPFAM" id="SSF55073">
    <property type="entry name" value="Nucleotide cyclase"/>
    <property type="match status" value="1"/>
</dbReference>
<dbReference type="GO" id="GO:0019934">
    <property type="term" value="P:cGMP-mediated signaling"/>
    <property type="evidence" value="ECO:0007669"/>
    <property type="project" value="TreeGrafter"/>
</dbReference>
<dbReference type="EMBL" id="UFQS01000244">
    <property type="protein sequence ID" value="SSX01940.1"/>
    <property type="molecule type" value="Genomic_DNA"/>
</dbReference>
<dbReference type="PROSITE" id="PS50125">
    <property type="entry name" value="GUANYLATE_CYCLASE_2"/>
    <property type="match status" value="1"/>
</dbReference>
<dbReference type="GO" id="GO:0020037">
    <property type="term" value="F:heme binding"/>
    <property type="evidence" value="ECO:0007669"/>
    <property type="project" value="InterPro"/>
</dbReference>
<gene>
    <name evidence="11" type="primary">CSON006522</name>
</gene>
<sequence length="672" mass="75464">MYGMLLESVVHFVQLEYGMTVWNEAMKNIDCEIQIFNTHQIYPDNLIPDLAAAISEIVGKPYNDIMEFFGHCFVRFFTNFGYDELIKATGRYFCEFLSSMDNLHLQMRFTYRKMKSPSMQLGAVDNDGAVLIYRSSRCGFSKYLTGQLCEIATTFFNMDLKVRILESQNDVQGGTTAPISINGGLKDVTVKFRLDFDNRAYMAYKVHSSAHPSQQILPDISIDLLFNLFPFALLIDREMCVCGAGEKIVDAWSSSNNNKAPNLLMGVKIDKAFTIRRPQGIVFDWDTVYNSTTVLFELSLNKALPTKMKKRLSKQELSDQQRESMTGESSQERKDSKLGRTLLLKGQMMYLKDIDALIYLCSPLISDLQELGDMGLYLNDLHNHGLSKEMVFNGFSHYSKLDLLCEKEEARAEELETSLALADSWKKQGDELLYSMIPKTLAERLQNGEDALDCVTKYDCASVIFAETTINITDGGSIENAMQTVNILNTVFSTFDELVTSPISYKVETVGMVYMAVSGAPELNPLHTFHAADLALDMLHAITRLNEEIGGVSVRIGFHSGPLVAGIVGLKVPRYCLFGDTVNTASRMESSSLPNKIQTTGSTATILMKSIYEVAYRGKVAVKGKGEMDTYWLISGNDDRTYKDQNSIQSIQNKMKKKMRAVSKLTTIEFPE</sequence>
<reference evidence="12" key="2">
    <citation type="submission" date="2018-07" db="EMBL/GenBank/DDBJ databases">
        <authorList>
            <person name="Quirk P.G."/>
            <person name="Krulwich T.A."/>
        </authorList>
    </citation>
    <scope>NUCLEOTIDE SEQUENCE</scope>
</reference>
<dbReference type="GO" id="GO:0070482">
    <property type="term" value="P:response to oxygen levels"/>
    <property type="evidence" value="ECO:0007669"/>
    <property type="project" value="TreeGrafter"/>
</dbReference>
<dbReference type="Gene3D" id="3.90.1520.10">
    <property type="entry name" value="H-NOX domain"/>
    <property type="match status" value="1"/>
</dbReference>
<comment type="similarity">
    <text evidence="8">Belongs to the adenylyl cyclase class-4/guanylyl cyclase family.</text>
</comment>
<dbReference type="InterPro" id="IPR042463">
    <property type="entry name" value="HNOB_dom_associated_sf"/>
</dbReference>
<dbReference type="PANTHER" id="PTHR45655:SF5">
    <property type="entry name" value="SOLUBLE GUANYLATE CYCLASE 89DA-RELATED"/>
    <property type="match status" value="1"/>
</dbReference>
<protein>
    <recommendedName>
        <fullName evidence="2">guanylate cyclase</fullName>
        <ecNumber evidence="2">4.6.1.2</ecNumber>
    </recommendedName>
</protein>
<dbReference type="GO" id="GO:0008074">
    <property type="term" value="C:guanylate cyclase complex, soluble"/>
    <property type="evidence" value="ECO:0007669"/>
    <property type="project" value="TreeGrafter"/>
</dbReference>
<dbReference type="InterPro" id="IPR011644">
    <property type="entry name" value="Heme_NO-bd"/>
</dbReference>
<dbReference type="EC" id="4.6.1.2" evidence="2"/>
<evidence type="ECO:0000256" key="6">
    <source>
        <dbReference type="ARBA" id="ARBA00023239"/>
    </source>
</evidence>
<dbReference type="InterPro" id="IPR029787">
    <property type="entry name" value="Nucleotide_cyclase"/>
</dbReference>
<dbReference type="PROSITE" id="PS00452">
    <property type="entry name" value="GUANYLATE_CYCLASE_1"/>
    <property type="match status" value="1"/>
</dbReference>
<dbReference type="GO" id="GO:0005525">
    <property type="term" value="F:GTP binding"/>
    <property type="evidence" value="ECO:0007669"/>
    <property type="project" value="UniProtKB-KW"/>
</dbReference>
<dbReference type="AlphaFoldDB" id="A0A336KLM2"/>
<dbReference type="OMA" id="NIEDIMI"/>
<dbReference type="PANTHER" id="PTHR45655">
    <property type="entry name" value="GUANYLATE CYCLASE SOLUBLE SUBUNIT BETA-2"/>
    <property type="match status" value="1"/>
</dbReference>
<dbReference type="CDD" id="cd07302">
    <property type="entry name" value="CHD"/>
    <property type="match status" value="1"/>
</dbReference>
<evidence type="ECO:0000256" key="1">
    <source>
        <dbReference type="ARBA" id="ARBA00004496"/>
    </source>
</evidence>
<dbReference type="InterPro" id="IPR011645">
    <property type="entry name" value="HNOB_dom_associated"/>
</dbReference>
<keyword evidence="3" id="KW-0963">Cytoplasm</keyword>
<accession>A0A336KLM2</accession>
<dbReference type="InterPro" id="IPR018297">
    <property type="entry name" value="A/G_cyclase_CS"/>
</dbReference>
<feature type="compositionally biased region" description="Basic and acidic residues" evidence="9">
    <location>
        <begin position="313"/>
        <end position="322"/>
    </location>
</feature>
<dbReference type="Gene3D" id="3.30.70.1230">
    <property type="entry name" value="Nucleotide cyclase"/>
    <property type="match status" value="1"/>
</dbReference>
<dbReference type="Pfam" id="PF07701">
    <property type="entry name" value="HNOBA"/>
    <property type="match status" value="1"/>
</dbReference>
<name>A0A336KLM2_CULSO</name>
<dbReference type="GO" id="GO:0004383">
    <property type="term" value="F:guanylate cyclase activity"/>
    <property type="evidence" value="ECO:0007669"/>
    <property type="project" value="UniProtKB-EC"/>
</dbReference>
<evidence type="ECO:0000313" key="12">
    <source>
        <dbReference type="EMBL" id="SSX22317.1"/>
    </source>
</evidence>
<dbReference type="EMBL" id="UFQT01000244">
    <property type="protein sequence ID" value="SSX22317.1"/>
    <property type="molecule type" value="Genomic_DNA"/>
</dbReference>
<keyword evidence="7" id="KW-0141">cGMP biosynthesis</keyword>
<dbReference type="Gene3D" id="3.30.450.260">
    <property type="entry name" value="Haem NO binding associated domain"/>
    <property type="match status" value="1"/>
</dbReference>
<keyword evidence="4" id="KW-0547">Nucleotide-binding</keyword>
<feature type="region of interest" description="Disordered" evidence="9">
    <location>
        <begin position="311"/>
        <end position="334"/>
    </location>
</feature>
<dbReference type="Gene3D" id="6.10.250.780">
    <property type="match status" value="1"/>
</dbReference>
<evidence type="ECO:0000256" key="2">
    <source>
        <dbReference type="ARBA" id="ARBA00012202"/>
    </source>
</evidence>
<evidence type="ECO:0000313" key="11">
    <source>
        <dbReference type="EMBL" id="SSX01940.1"/>
    </source>
</evidence>
<dbReference type="InterPro" id="IPR038158">
    <property type="entry name" value="H-NOX_domain_sf"/>
</dbReference>
<feature type="domain" description="Guanylate cyclase" evidence="10">
    <location>
        <begin position="462"/>
        <end position="589"/>
    </location>
</feature>
<dbReference type="Pfam" id="PF07700">
    <property type="entry name" value="HNOB"/>
    <property type="match status" value="1"/>
</dbReference>
<evidence type="ECO:0000256" key="8">
    <source>
        <dbReference type="RuleBase" id="RU000405"/>
    </source>
</evidence>
<dbReference type="InterPro" id="IPR024096">
    <property type="entry name" value="NO_sig/Golgi_transp_ligand-bd"/>
</dbReference>
<organism evidence="11">
    <name type="scientific">Culicoides sonorensis</name>
    <name type="common">Biting midge</name>
    <dbReference type="NCBI Taxonomy" id="179676"/>
    <lineage>
        <taxon>Eukaryota</taxon>
        <taxon>Metazoa</taxon>
        <taxon>Ecdysozoa</taxon>
        <taxon>Arthropoda</taxon>
        <taxon>Hexapoda</taxon>
        <taxon>Insecta</taxon>
        <taxon>Pterygota</taxon>
        <taxon>Neoptera</taxon>
        <taxon>Endopterygota</taxon>
        <taxon>Diptera</taxon>
        <taxon>Nematocera</taxon>
        <taxon>Chironomoidea</taxon>
        <taxon>Ceratopogonidae</taxon>
        <taxon>Ceratopogoninae</taxon>
        <taxon>Culicoides</taxon>
        <taxon>Monoculicoides</taxon>
    </lineage>
</organism>
<evidence type="ECO:0000256" key="7">
    <source>
        <dbReference type="ARBA" id="ARBA00023293"/>
    </source>
</evidence>